<keyword evidence="3 8" id="KW-0436">Ligase</keyword>
<evidence type="ECO:0000256" key="1">
    <source>
        <dbReference type="ARBA" id="ARBA00005594"/>
    </source>
</evidence>
<dbReference type="InterPro" id="IPR002306">
    <property type="entry name" value="Trp-tRNA-ligase"/>
</dbReference>
<dbReference type="InterPro" id="IPR050203">
    <property type="entry name" value="Trp-tRNA_synthetase"/>
</dbReference>
<evidence type="ECO:0000313" key="9">
    <source>
        <dbReference type="EMBL" id="MDM5148066.1"/>
    </source>
</evidence>
<dbReference type="InterPro" id="IPR014729">
    <property type="entry name" value="Rossmann-like_a/b/a_fold"/>
</dbReference>
<name>A0ABT7QN47_9GAMM</name>
<dbReference type="GO" id="GO:0004830">
    <property type="term" value="F:tryptophan-tRNA ligase activity"/>
    <property type="evidence" value="ECO:0007669"/>
    <property type="project" value="UniProtKB-EC"/>
</dbReference>
<proteinExistence type="inferred from homology"/>
<evidence type="ECO:0000256" key="6">
    <source>
        <dbReference type="ARBA" id="ARBA00022917"/>
    </source>
</evidence>
<comment type="similarity">
    <text evidence="1 8">Belongs to the class-I aminoacyl-tRNA synthetase family.</text>
</comment>
<reference evidence="9" key="2">
    <citation type="journal article" date="2023" name="Microbiome">
        <title>Synthase-selected sorting approach identifies a beta-lactone synthase in a nudibranch symbiotic bacterium.</title>
        <authorList>
            <person name="Dzunkova M."/>
            <person name="La Clair J.J."/>
            <person name="Tyml T."/>
            <person name="Doud D."/>
            <person name="Schulz F."/>
            <person name="Piquer-Esteban S."/>
            <person name="Porcel Sanchis D."/>
            <person name="Osborn A."/>
            <person name="Robinson D."/>
            <person name="Louie K.B."/>
            <person name="Bowen B.P."/>
            <person name="Bowers R.M."/>
            <person name="Lee J."/>
            <person name="Arnau V."/>
            <person name="Diaz-Villanueva W."/>
            <person name="Stepanauskas R."/>
            <person name="Gosliner T."/>
            <person name="Date S.V."/>
            <person name="Northen T.R."/>
            <person name="Cheng J.F."/>
            <person name="Burkart M.D."/>
            <person name="Woyke T."/>
        </authorList>
    </citation>
    <scope>NUCLEOTIDE SEQUENCE</scope>
    <source>
        <strain evidence="9">Df01</strain>
    </source>
</reference>
<evidence type="ECO:0000313" key="10">
    <source>
        <dbReference type="Proteomes" id="UP001168167"/>
    </source>
</evidence>
<dbReference type="PANTHER" id="PTHR43766">
    <property type="entry name" value="TRYPTOPHAN--TRNA LIGASE, MITOCHONDRIAL"/>
    <property type="match status" value="1"/>
</dbReference>
<reference evidence="9" key="1">
    <citation type="submission" date="2022-08" db="EMBL/GenBank/DDBJ databases">
        <authorList>
            <person name="Dzunkova M."/>
            <person name="La Clair J."/>
            <person name="Tyml T."/>
            <person name="Doud D."/>
            <person name="Schulz F."/>
            <person name="Piquer S."/>
            <person name="Porcel Sanchis D."/>
            <person name="Osborn A."/>
            <person name="Robinson D."/>
            <person name="Louie K.B."/>
            <person name="Bowen B.P."/>
            <person name="Bowers R."/>
            <person name="Lee J."/>
            <person name="Arnau Llombart V."/>
            <person name="Diaz Villanueva W."/>
            <person name="Gosliner T."/>
            <person name="Northen T."/>
            <person name="Cheng J.-F."/>
            <person name="Burkart M.D."/>
            <person name="Woyke T."/>
        </authorList>
    </citation>
    <scope>NUCLEOTIDE SEQUENCE</scope>
    <source>
        <strain evidence="9">Df01</strain>
    </source>
</reference>
<gene>
    <name evidence="9" type="ORF">NQX30_06785</name>
</gene>
<keyword evidence="4 8" id="KW-0547">Nucleotide-binding</keyword>
<evidence type="ECO:0000256" key="7">
    <source>
        <dbReference type="ARBA" id="ARBA00023146"/>
    </source>
</evidence>
<organism evidence="9 10">
    <name type="scientific">Candidatus Doriopsillibacter californiensis</name>
    <dbReference type="NCBI Taxonomy" id="2970740"/>
    <lineage>
        <taxon>Bacteria</taxon>
        <taxon>Pseudomonadati</taxon>
        <taxon>Pseudomonadota</taxon>
        <taxon>Gammaproteobacteria</taxon>
        <taxon>Candidatus Tethybacterales</taxon>
        <taxon>Candidatus Persebacteraceae</taxon>
        <taxon>Candidatus Doriopsillibacter</taxon>
    </lineage>
</organism>
<evidence type="ECO:0000256" key="5">
    <source>
        <dbReference type="ARBA" id="ARBA00022840"/>
    </source>
</evidence>
<evidence type="ECO:0000256" key="4">
    <source>
        <dbReference type="ARBA" id="ARBA00022741"/>
    </source>
</evidence>
<dbReference type="PRINTS" id="PR01039">
    <property type="entry name" value="TRNASYNTHTRP"/>
</dbReference>
<dbReference type="Proteomes" id="UP001168167">
    <property type="component" value="Unassembled WGS sequence"/>
</dbReference>
<evidence type="ECO:0000256" key="8">
    <source>
        <dbReference type="RuleBase" id="RU363036"/>
    </source>
</evidence>
<evidence type="ECO:0000256" key="3">
    <source>
        <dbReference type="ARBA" id="ARBA00022598"/>
    </source>
</evidence>
<comment type="caution">
    <text evidence="9">The sequence shown here is derived from an EMBL/GenBank/DDBJ whole genome shotgun (WGS) entry which is preliminary data.</text>
</comment>
<dbReference type="SUPFAM" id="SSF52374">
    <property type="entry name" value="Nucleotidylyl transferase"/>
    <property type="match status" value="1"/>
</dbReference>
<keyword evidence="6 8" id="KW-0648">Protein biosynthesis</keyword>
<accession>A0ABT7QN47</accession>
<protein>
    <recommendedName>
        <fullName evidence="2">tryptophan--tRNA ligase</fullName>
        <ecNumber evidence="2">6.1.1.2</ecNumber>
    </recommendedName>
</protein>
<keyword evidence="5 8" id="KW-0067">ATP-binding</keyword>
<sequence>MSSPSRRVLSGMRPTGGLHLGHWRGVLHNWRALQEAGNECFFFIADWHALTTDYANPGDLFVNTREMVLSWLSAGLDPQKTTMFRQSDVPAHAELFVLLSMICPLPWLMHLPTYKEQKEALQRDLDTHGFLGYPLLQSADIMIYGADCVPVGEDQVPHVEFTRDIARRFNRFYGNTEDFQSKLMVTKKSLSVDVQTAIETYQKDYQQNGNKQALDDAVSLIDELVVEENTKQLLRDDVRYGGQEVLRVPQAMLTQAPRLPGTDGRKMSKSYGNTIDLTDVPEAVEKKIARMQTDPARVRRSDKGEPTRCPVWSLHRVFSDMDTQNGVAESCRSAAIGCVDCKKRLSAAVNDDLEPLRERRAAVDKTGIVEDILADGALRAAKSAEQTMQEVRRFMHLVS</sequence>
<dbReference type="EMBL" id="JANQAO010000003">
    <property type="protein sequence ID" value="MDM5148066.1"/>
    <property type="molecule type" value="Genomic_DNA"/>
</dbReference>
<keyword evidence="7 8" id="KW-0030">Aminoacyl-tRNA synthetase</keyword>
<dbReference type="EC" id="6.1.1.2" evidence="2"/>
<keyword evidence="10" id="KW-1185">Reference proteome</keyword>
<dbReference type="Gene3D" id="3.40.50.620">
    <property type="entry name" value="HUPs"/>
    <property type="match status" value="1"/>
</dbReference>
<dbReference type="InterPro" id="IPR002305">
    <property type="entry name" value="aa-tRNA-synth_Ic"/>
</dbReference>
<evidence type="ECO:0000256" key="2">
    <source>
        <dbReference type="ARBA" id="ARBA00013161"/>
    </source>
</evidence>
<dbReference type="Pfam" id="PF00579">
    <property type="entry name" value="tRNA-synt_1b"/>
    <property type="match status" value="2"/>
</dbReference>
<dbReference type="PANTHER" id="PTHR43766:SF1">
    <property type="entry name" value="TRYPTOPHAN--TRNA LIGASE, MITOCHONDRIAL"/>
    <property type="match status" value="1"/>
</dbReference>
<dbReference type="Gene3D" id="1.10.240.10">
    <property type="entry name" value="Tyrosyl-Transfer RNA Synthetase"/>
    <property type="match status" value="1"/>
</dbReference>
<dbReference type="CDD" id="cd00806">
    <property type="entry name" value="TrpRS_core"/>
    <property type="match status" value="1"/>
</dbReference>